<evidence type="ECO:0000256" key="3">
    <source>
        <dbReference type="ARBA" id="ARBA00023239"/>
    </source>
</evidence>
<dbReference type="EC" id="4.2.1.151" evidence="4"/>
<gene>
    <name evidence="4" type="primary">mqnA</name>
    <name evidence="5" type="ORF">ACFSW5_17050</name>
</gene>
<proteinExistence type="inferred from homology"/>
<keyword evidence="6" id="KW-1185">Reference proteome</keyword>
<dbReference type="InterPro" id="IPR030868">
    <property type="entry name" value="MqnA"/>
</dbReference>
<dbReference type="RefSeq" id="WP_379275580.1">
    <property type="nucleotide sequence ID" value="NZ_JBHUGT010000029.1"/>
</dbReference>
<dbReference type="SUPFAM" id="SSF53850">
    <property type="entry name" value="Periplasmic binding protein-like II"/>
    <property type="match status" value="1"/>
</dbReference>
<dbReference type="Proteomes" id="UP001597493">
    <property type="component" value="Unassembled WGS sequence"/>
</dbReference>
<evidence type="ECO:0000313" key="5">
    <source>
        <dbReference type="EMBL" id="MFD2661966.1"/>
    </source>
</evidence>
<evidence type="ECO:0000256" key="4">
    <source>
        <dbReference type="HAMAP-Rule" id="MF_00995"/>
    </source>
</evidence>
<name>A0ABW5R0H6_9BACL</name>
<accession>A0ABW5R0H6</accession>
<comment type="caution">
    <text evidence="5">The sequence shown here is derived from an EMBL/GenBank/DDBJ whole genome shotgun (WGS) entry which is preliminary data.</text>
</comment>
<comment type="pathway">
    <text evidence="1 4">Quinol/quinone metabolism; menaquinone biosynthesis.</text>
</comment>
<dbReference type="CDD" id="cd13634">
    <property type="entry name" value="PBP2_Sco4506"/>
    <property type="match status" value="1"/>
</dbReference>
<comment type="function">
    <text evidence="4">Catalyzes the dehydration of chorismate into 3-[(1-carboxyvinyl)oxy]benzoate, a step in the biosynthesis of menaquinone (MK, vitamin K2).</text>
</comment>
<evidence type="ECO:0000256" key="2">
    <source>
        <dbReference type="ARBA" id="ARBA00022428"/>
    </source>
</evidence>
<reference evidence="6" key="1">
    <citation type="journal article" date="2019" name="Int. J. Syst. Evol. Microbiol.">
        <title>The Global Catalogue of Microorganisms (GCM) 10K type strain sequencing project: providing services to taxonomists for standard genome sequencing and annotation.</title>
        <authorList>
            <consortium name="The Broad Institute Genomics Platform"/>
            <consortium name="The Broad Institute Genome Sequencing Center for Infectious Disease"/>
            <person name="Wu L."/>
            <person name="Ma J."/>
        </authorList>
    </citation>
    <scope>NUCLEOTIDE SEQUENCE [LARGE SCALE GENOMIC DNA]</scope>
    <source>
        <strain evidence="6">TISTR 1827</strain>
    </source>
</reference>
<dbReference type="EMBL" id="JBHUMY010000020">
    <property type="protein sequence ID" value="MFD2661966.1"/>
    <property type="molecule type" value="Genomic_DNA"/>
</dbReference>
<sequence>MADRQKISIGQIDYANAWPIFHGLRLDGDYMESVARVPSELNRMLAAGELQVSAMSSYAYAVNSDKLLLLPGLSVGSVGRVNSLFFFSKKPVDTDPPERIALTSTSATTVNLLKILMESYYGLHPEYISMEPSLDRMLEQADGALLIGDPAIHAFWTRKDLHCIDLGELWHRFTGRGMTYAVVAVRRDAAEAWPDAIGYIHRALLDNMAGNVSNLDPVVARACREHGGEESFWRSYFGGLQYDLNPRLLEGLELYCRYAKELGLLERDTELAFFRKDKNL</sequence>
<dbReference type="InterPro" id="IPR003773">
    <property type="entry name" value="Menaquinone_biosynth"/>
</dbReference>
<evidence type="ECO:0000256" key="1">
    <source>
        <dbReference type="ARBA" id="ARBA00004863"/>
    </source>
</evidence>
<protein>
    <recommendedName>
        <fullName evidence="4">Chorismate dehydratase</fullName>
        <ecNumber evidence="4">4.2.1.151</ecNumber>
    </recommendedName>
    <alternativeName>
        <fullName evidence="4">Menaquinone biosynthetic enzyme MqnA</fullName>
    </alternativeName>
</protein>
<keyword evidence="3 4" id="KW-0456">Lyase</keyword>
<keyword evidence="2 4" id="KW-0474">Menaquinone biosynthesis</keyword>
<dbReference type="PANTHER" id="PTHR37690">
    <property type="entry name" value="CHORISMATE DEHYDRATASE"/>
    <property type="match status" value="1"/>
</dbReference>
<comment type="catalytic activity">
    <reaction evidence="4">
        <text>chorismate = 3-[(1-carboxyvinyl)-oxy]benzoate + H2O</text>
        <dbReference type="Rhea" id="RHEA:40051"/>
        <dbReference type="ChEBI" id="CHEBI:15377"/>
        <dbReference type="ChEBI" id="CHEBI:29748"/>
        <dbReference type="ChEBI" id="CHEBI:76981"/>
        <dbReference type="EC" id="4.2.1.151"/>
    </reaction>
</comment>
<dbReference type="PANTHER" id="PTHR37690:SF1">
    <property type="entry name" value="CHORISMATE DEHYDRATASE"/>
    <property type="match status" value="1"/>
</dbReference>
<organism evidence="5 6">
    <name type="scientific">Paenibacillus thailandensis</name>
    <dbReference type="NCBI Taxonomy" id="393250"/>
    <lineage>
        <taxon>Bacteria</taxon>
        <taxon>Bacillati</taxon>
        <taxon>Bacillota</taxon>
        <taxon>Bacilli</taxon>
        <taxon>Bacillales</taxon>
        <taxon>Paenibacillaceae</taxon>
        <taxon>Paenibacillus</taxon>
    </lineage>
</organism>
<dbReference type="HAMAP" id="MF_00995">
    <property type="entry name" value="MqnA"/>
    <property type="match status" value="1"/>
</dbReference>
<evidence type="ECO:0000313" key="6">
    <source>
        <dbReference type="Proteomes" id="UP001597493"/>
    </source>
</evidence>
<comment type="similarity">
    <text evidence="4">Belongs to the MqnA/MqnD family. MqnA subfamily.</text>
</comment>
<dbReference type="Gene3D" id="3.40.190.10">
    <property type="entry name" value="Periplasmic binding protein-like II"/>
    <property type="match status" value="2"/>
</dbReference>
<dbReference type="Pfam" id="PF02621">
    <property type="entry name" value="VitK2_biosynth"/>
    <property type="match status" value="1"/>
</dbReference>